<dbReference type="SMART" id="SM00220">
    <property type="entry name" value="S_TKc"/>
    <property type="match status" value="1"/>
</dbReference>
<feature type="transmembrane region" description="Helical" evidence="9">
    <location>
        <begin position="400"/>
        <end position="422"/>
    </location>
</feature>
<dbReference type="InterPro" id="IPR008271">
    <property type="entry name" value="Ser/Thr_kinase_AS"/>
</dbReference>
<dbReference type="SUPFAM" id="SSF56112">
    <property type="entry name" value="Protein kinase-like (PK-like)"/>
    <property type="match status" value="1"/>
</dbReference>
<dbReference type="Proteomes" id="UP000188929">
    <property type="component" value="Unassembled WGS sequence"/>
</dbReference>
<evidence type="ECO:0000256" key="7">
    <source>
        <dbReference type="PROSITE-ProRule" id="PRU10141"/>
    </source>
</evidence>
<dbReference type="GO" id="GO:0004674">
    <property type="term" value="F:protein serine/threonine kinase activity"/>
    <property type="evidence" value="ECO:0007669"/>
    <property type="project" value="UniProtKB-KW"/>
</dbReference>
<dbReference type="InterPro" id="IPR000719">
    <property type="entry name" value="Prot_kinase_dom"/>
</dbReference>
<feature type="region of interest" description="Disordered" evidence="8">
    <location>
        <begin position="306"/>
        <end position="391"/>
    </location>
</feature>
<evidence type="ECO:0000259" key="10">
    <source>
        <dbReference type="PROSITE" id="PS50011"/>
    </source>
</evidence>
<dbReference type="GO" id="GO:0005524">
    <property type="term" value="F:ATP binding"/>
    <property type="evidence" value="ECO:0007669"/>
    <property type="project" value="UniProtKB-UniRule"/>
</dbReference>
<dbReference type="STRING" id="1834516.BL253_33445"/>
<keyword evidence="3" id="KW-0808">Transferase</keyword>
<evidence type="ECO:0000313" key="11">
    <source>
        <dbReference type="EMBL" id="ONH23251.1"/>
    </source>
</evidence>
<feature type="compositionally biased region" description="Basic and acidic residues" evidence="8">
    <location>
        <begin position="341"/>
        <end position="351"/>
    </location>
</feature>
<dbReference type="InterPro" id="IPR017441">
    <property type="entry name" value="Protein_kinase_ATP_BS"/>
</dbReference>
<evidence type="ECO:0000256" key="6">
    <source>
        <dbReference type="ARBA" id="ARBA00022840"/>
    </source>
</evidence>
<evidence type="ECO:0000256" key="1">
    <source>
        <dbReference type="ARBA" id="ARBA00012513"/>
    </source>
</evidence>
<sequence length="536" mass="55804">MRRAVECGRTRLGGERMIVDRESVAAALPAIEVGGRLGAGAFGLVLAGRHRRLNRDVAVKVLPAGQEGRSAFEAEAQLLASLDHPHIVRVYDYVETDELCLIVMEQLSGGTLTRRLAGLEPPAACAVGVGVATALAYAHERGVLHRDIKPDNVMFDATSTVKVTDFGIAKIFQGTATTATGQLGTPMYMAPEQIRGGRLGPATDIYALGVLMYRLLVGRPPFDSSLPLQALWHQQLTTTPSVPPSVPAPLADVVVRALAREPGDRQPSASAFARDLAVAAVGVHGRDWLARAGLPLRLDDDVRDAAAGTGAHGSAPPSQEPAARVPETPLEDRAPAAPSRTGDRGYRDEVATRTNSTARAFPPSSRPMPPTAAGEPDSIAAAGPPGPVGGGGIRRRRRRLILAGAIVAVVLLAGTLGAWGWIRSQYYVGVSDGRVAIFQGVSVAGLSSVDSVYMPISEVAEPDRSTVRDGVHADSRADAEAKVSALRAVTDVTTDVKPDSSVSPTPIATPSAPATVAWPTPDQDSGTAASAAVASP</sequence>
<evidence type="ECO:0000256" key="4">
    <source>
        <dbReference type="ARBA" id="ARBA00022741"/>
    </source>
</evidence>
<dbReference type="CDD" id="cd14014">
    <property type="entry name" value="STKc_PknB_like"/>
    <property type="match status" value="1"/>
</dbReference>
<dbReference type="PANTHER" id="PTHR43289">
    <property type="entry name" value="MITOGEN-ACTIVATED PROTEIN KINASE KINASE KINASE 20-RELATED"/>
    <property type="match status" value="1"/>
</dbReference>
<protein>
    <recommendedName>
        <fullName evidence="1">non-specific serine/threonine protein kinase</fullName>
        <ecNumber evidence="1">2.7.11.1</ecNumber>
    </recommendedName>
</protein>
<feature type="compositionally biased region" description="Low complexity" evidence="8">
    <location>
        <begin position="500"/>
        <end position="517"/>
    </location>
</feature>
<dbReference type="InterPro" id="IPR011009">
    <property type="entry name" value="Kinase-like_dom_sf"/>
</dbReference>
<name>A0A1V2I146_9ACTN</name>
<feature type="binding site" evidence="7">
    <location>
        <position position="60"/>
    </location>
    <ligand>
        <name>ATP</name>
        <dbReference type="ChEBI" id="CHEBI:30616"/>
    </ligand>
</feature>
<dbReference type="PANTHER" id="PTHR43289:SF6">
    <property type="entry name" value="SERINE_THREONINE-PROTEIN KINASE NEKL-3"/>
    <property type="match status" value="1"/>
</dbReference>
<reference evidence="12" key="1">
    <citation type="submission" date="2016-10" db="EMBL/GenBank/DDBJ databases">
        <title>Frankia sp. NRRL B-16386 Genome sequencing.</title>
        <authorList>
            <person name="Ghodhbane-Gtari F."/>
            <person name="Swanson E."/>
            <person name="Gueddou A."/>
            <person name="Hezbri K."/>
            <person name="Ktari K."/>
            <person name="Nouioui I."/>
            <person name="Morris K."/>
            <person name="Simpson S."/>
            <person name="Abebe-Akele F."/>
            <person name="Thomas K."/>
            <person name="Gtari M."/>
            <person name="Tisa L.S."/>
        </authorList>
    </citation>
    <scope>NUCLEOTIDE SEQUENCE [LARGE SCALE GENOMIC DNA]</scope>
    <source>
        <strain evidence="12">NRRL B-16386</strain>
    </source>
</reference>
<evidence type="ECO:0000256" key="9">
    <source>
        <dbReference type="SAM" id="Phobius"/>
    </source>
</evidence>
<dbReference type="Pfam" id="PF00069">
    <property type="entry name" value="Pkinase"/>
    <property type="match status" value="1"/>
</dbReference>
<dbReference type="AlphaFoldDB" id="A0A1V2I146"/>
<feature type="region of interest" description="Disordered" evidence="8">
    <location>
        <begin position="494"/>
        <end position="536"/>
    </location>
</feature>
<dbReference type="PROSITE" id="PS00108">
    <property type="entry name" value="PROTEIN_KINASE_ST"/>
    <property type="match status" value="1"/>
</dbReference>
<dbReference type="EC" id="2.7.11.1" evidence="1"/>
<keyword evidence="12" id="KW-1185">Reference proteome</keyword>
<keyword evidence="6 7" id="KW-0067">ATP-binding</keyword>
<dbReference type="PROSITE" id="PS50011">
    <property type="entry name" value="PROTEIN_KINASE_DOM"/>
    <property type="match status" value="1"/>
</dbReference>
<dbReference type="PROSITE" id="PS00107">
    <property type="entry name" value="PROTEIN_KINASE_ATP"/>
    <property type="match status" value="1"/>
</dbReference>
<proteinExistence type="predicted"/>
<accession>A0A1V2I146</accession>
<keyword evidence="9" id="KW-0472">Membrane</keyword>
<evidence type="ECO:0000256" key="2">
    <source>
        <dbReference type="ARBA" id="ARBA00022527"/>
    </source>
</evidence>
<keyword evidence="9" id="KW-0812">Transmembrane</keyword>
<dbReference type="EMBL" id="MOMC01000089">
    <property type="protein sequence ID" value="ONH23251.1"/>
    <property type="molecule type" value="Genomic_DNA"/>
</dbReference>
<keyword evidence="4 7" id="KW-0547">Nucleotide-binding</keyword>
<keyword evidence="2" id="KW-0723">Serine/threonine-protein kinase</keyword>
<comment type="caution">
    <text evidence="11">The sequence shown here is derived from an EMBL/GenBank/DDBJ whole genome shotgun (WGS) entry which is preliminary data.</text>
</comment>
<dbReference type="Gene3D" id="1.10.510.10">
    <property type="entry name" value="Transferase(Phosphotransferase) domain 1"/>
    <property type="match status" value="1"/>
</dbReference>
<keyword evidence="9" id="KW-1133">Transmembrane helix</keyword>
<evidence type="ECO:0000313" key="12">
    <source>
        <dbReference type="Proteomes" id="UP000188929"/>
    </source>
</evidence>
<evidence type="ECO:0000256" key="3">
    <source>
        <dbReference type="ARBA" id="ARBA00022679"/>
    </source>
</evidence>
<evidence type="ECO:0000256" key="5">
    <source>
        <dbReference type="ARBA" id="ARBA00022777"/>
    </source>
</evidence>
<keyword evidence="5" id="KW-0418">Kinase</keyword>
<evidence type="ECO:0000256" key="8">
    <source>
        <dbReference type="SAM" id="MobiDB-lite"/>
    </source>
</evidence>
<gene>
    <name evidence="11" type="ORF">BL253_33445</name>
</gene>
<organism evidence="11 12">
    <name type="scientific">Pseudofrankia asymbiotica</name>
    <dbReference type="NCBI Taxonomy" id="1834516"/>
    <lineage>
        <taxon>Bacteria</taxon>
        <taxon>Bacillati</taxon>
        <taxon>Actinomycetota</taxon>
        <taxon>Actinomycetes</taxon>
        <taxon>Frankiales</taxon>
        <taxon>Frankiaceae</taxon>
        <taxon>Pseudofrankia</taxon>
    </lineage>
</organism>
<feature type="domain" description="Protein kinase" evidence="10">
    <location>
        <begin position="31"/>
        <end position="289"/>
    </location>
</feature>